<feature type="transmembrane region" description="Helical" evidence="18">
    <location>
        <begin position="442"/>
        <end position="459"/>
    </location>
</feature>
<evidence type="ECO:0000256" key="3">
    <source>
        <dbReference type="ARBA" id="ARBA00022448"/>
    </source>
</evidence>
<protein>
    <recommendedName>
        <fullName evidence="18">Thiol:disulfide interchange protein DsbD</fullName>
        <ecNumber evidence="18">1.8.1.8</ecNumber>
    </recommendedName>
    <alternativeName>
        <fullName evidence="18">Protein-disulfide reductase</fullName>
        <shortName evidence="18">Disulfide reductase</shortName>
    </alternativeName>
</protein>
<organism evidence="20 21">
    <name type="scientific">Roseateles flavus</name>
    <dbReference type="NCBI Taxonomy" id="3149041"/>
    <lineage>
        <taxon>Bacteria</taxon>
        <taxon>Pseudomonadati</taxon>
        <taxon>Pseudomonadota</taxon>
        <taxon>Betaproteobacteria</taxon>
        <taxon>Burkholderiales</taxon>
        <taxon>Sphaerotilaceae</taxon>
        <taxon>Roseateles</taxon>
    </lineage>
</organism>
<dbReference type="InterPro" id="IPR028250">
    <property type="entry name" value="DsbDN"/>
</dbReference>
<comment type="similarity">
    <text evidence="2 18">Belongs to the thioredoxin family. DsbD subfamily.</text>
</comment>
<keyword evidence="6 18" id="KW-0812">Transmembrane</keyword>
<proteinExistence type="inferred from homology"/>
<dbReference type="EMBL" id="JBDPZC010000001">
    <property type="protein sequence ID" value="MEO3711664.1"/>
    <property type="molecule type" value="Genomic_DNA"/>
</dbReference>
<keyword evidence="5 18" id="KW-0997">Cell inner membrane</keyword>
<feature type="transmembrane region" description="Helical" evidence="18">
    <location>
        <begin position="298"/>
        <end position="321"/>
    </location>
</feature>
<keyword evidence="8 18" id="KW-0201">Cytochrome c-type biogenesis</keyword>
<comment type="catalytic activity">
    <reaction evidence="17 18">
        <text>[protein]-dithiol + NADP(+) = [protein]-disulfide + NADPH + H(+)</text>
        <dbReference type="Rhea" id="RHEA:18753"/>
        <dbReference type="Rhea" id="RHEA-COMP:10593"/>
        <dbReference type="Rhea" id="RHEA-COMP:10594"/>
        <dbReference type="ChEBI" id="CHEBI:15378"/>
        <dbReference type="ChEBI" id="CHEBI:29950"/>
        <dbReference type="ChEBI" id="CHEBI:50058"/>
        <dbReference type="ChEBI" id="CHEBI:57783"/>
        <dbReference type="ChEBI" id="CHEBI:58349"/>
        <dbReference type="EC" id="1.8.1.8"/>
    </reaction>
</comment>
<evidence type="ECO:0000256" key="14">
    <source>
        <dbReference type="ARBA" id="ARBA00023157"/>
    </source>
</evidence>
<feature type="transmembrane region" description="Helical" evidence="18">
    <location>
        <begin position="218"/>
        <end position="250"/>
    </location>
</feature>
<feature type="signal peptide" evidence="18">
    <location>
        <begin position="1"/>
        <end position="33"/>
    </location>
</feature>
<evidence type="ECO:0000313" key="20">
    <source>
        <dbReference type="EMBL" id="MEO3711664.1"/>
    </source>
</evidence>
<feature type="transmembrane region" description="Helical" evidence="18">
    <location>
        <begin position="383"/>
        <end position="406"/>
    </location>
</feature>
<accession>A0ABV0G9D2</accession>
<evidence type="ECO:0000256" key="1">
    <source>
        <dbReference type="ARBA" id="ARBA00004429"/>
    </source>
</evidence>
<evidence type="ECO:0000256" key="12">
    <source>
        <dbReference type="ARBA" id="ARBA00023027"/>
    </source>
</evidence>
<evidence type="ECO:0000256" key="10">
    <source>
        <dbReference type="ARBA" id="ARBA00022989"/>
    </source>
</evidence>
<evidence type="ECO:0000256" key="5">
    <source>
        <dbReference type="ARBA" id="ARBA00022519"/>
    </source>
</evidence>
<dbReference type="GO" id="GO:0047134">
    <property type="term" value="F:protein-disulfide reductase [NAD(P)H] activity"/>
    <property type="evidence" value="ECO:0007669"/>
    <property type="project" value="UniProtKB-EC"/>
</dbReference>
<dbReference type="InterPro" id="IPR022910">
    <property type="entry name" value="Thiol_diS_interchange_DbsD"/>
</dbReference>
<dbReference type="NCBIfam" id="NF001419">
    <property type="entry name" value="PRK00293.1"/>
    <property type="match status" value="1"/>
</dbReference>
<feature type="domain" description="Thioredoxin" evidence="19">
    <location>
        <begin position="507"/>
        <end position="642"/>
    </location>
</feature>
<reference evidence="20 21" key="1">
    <citation type="submission" date="2024-05" db="EMBL/GenBank/DDBJ databases">
        <title>Roseateles sp. 2.12 16S ribosomal RNA gene Genome sequencing and assembly.</title>
        <authorList>
            <person name="Woo H."/>
        </authorList>
    </citation>
    <scope>NUCLEOTIDE SEQUENCE [LARGE SCALE GENOMIC DNA]</scope>
    <source>
        <strain evidence="20 21">2.12</strain>
    </source>
</reference>
<dbReference type="PANTHER" id="PTHR32234:SF0">
    <property type="entry name" value="THIOL:DISULFIDE INTERCHANGE PROTEIN DSBD"/>
    <property type="match status" value="1"/>
</dbReference>
<keyword evidence="11 18" id="KW-0560">Oxidoreductase</keyword>
<evidence type="ECO:0000256" key="17">
    <source>
        <dbReference type="ARBA" id="ARBA00047804"/>
    </source>
</evidence>
<feature type="chain" id="PRO_5044914058" description="Thiol:disulfide interchange protein DsbD" evidence="18">
    <location>
        <begin position="34"/>
        <end position="642"/>
    </location>
</feature>
<comment type="caution">
    <text evidence="20">The sequence shown here is derived from an EMBL/GenBank/DDBJ whole genome shotgun (WGS) entry which is preliminary data.</text>
</comment>
<dbReference type="InterPro" id="IPR003834">
    <property type="entry name" value="Cyt_c_assmbl_TM_dom"/>
</dbReference>
<sequence precursor="true">MNMIKQAVAGGLRPWLASLFLMLGLLGATQALADDFLEPEQAFKLAARVLEDKSVELRVSIAPGYYMYREQFQFVADGVQLQARVPDGKKKFDETFQKEVEVYREGLSIRLDVAQAPASFELKVTGQGCADKGLCYPPMTRPVQIQLKGFGGAGQVTLLPPGEGLGSFGDGDAIAASTPVSKSSVLPVDAQPAAASGEAAAAKASGGGLEAALQSGRFWLVVGLFFIGGVGLSLTPCVLPMVPILASIIVGGGQQVSRGRGFALALAYSQGMALVYTSLGIAAGLAGEGLAAYFQSPWVLGSFGLALCLFALSMFGAYELQLPSRFANRLNDASQRLQGGRLFGVFMMGALSALLVSPCVTGVLASALLYLSKTHDVVLGGSALYAMANGMSVPLLLLGLSAGSLLPRAGAWMDGVKHFFGMLLLAVALWTVQPLLPDAATQLVMGALAVATALALGLFKSWHPHAGPRAWLGKTAALAALVFGLLQWVGAAAGGTDPLKPLRGVFGAAGAQAPGAAGPVVAGQSLVFQKIHSVAELDAALKSAGRPVMLDFYADWCKSCKEMDRFTFSDAQVQQRLGKALLLKADVTANNADDRELLKRFKLFGPPGTIFFDERGQELLDKRVIGFQDAATFLGSLEAAGI</sequence>
<evidence type="ECO:0000313" key="21">
    <source>
        <dbReference type="Proteomes" id="UP001462640"/>
    </source>
</evidence>
<feature type="transmembrane region" description="Helical" evidence="18">
    <location>
        <begin position="418"/>
        <end position="436"/>
    </location>
</feature>
<feature type="disulfide bond" description="Redox-active" evidence="18">
    <location>
        <begin position="237"/>
        <end position="359"/>
    </location>
</feature>
<keyword evidence="4 18" id="KW-1003">Cell membrane</keyword>
<comment type="catalytic activity">
    <reaction evidence="16 18">
        <text>[protein]-dithiol + NAD(+) = [protein]-disulfide + NADH + H(+)</text>
        <dbReference type="Rhea" id="RHEA:18749"/>
        <dbReference type="Rhea" id="RHEA-COMP:10593"/>
        <dbReference type="Rhea" id="RHEA-COMP:10594"/>
        <dbReference type="ChEBI" id="CHEBI:15378"/>
        <dbReference type="ChEBI" id="CHEBI:29950"/>
        <dbReference type="ChEBI" id="CHEBI:50058"/>
        <dbReference type="ChEBI" id="CHEBI:57540"/>
        <dbReference type="ChEBI" id="CHEBI:57945"/>
        <dbReference type="EC" id="1.8.1.8"/>
    </reaction>
</comment>
<dbReference type="HAMAP" id="MF_00399">
    <property type="entry name" value="DbsD"/>
    <property type="match status" value="1"/>
</dbReference>
<evidence type="ECO:0000256" key="2">
    <source>
        <dbReference type="ARBA" id="ARBA00007241"/>
    </source>
</evidence>
<dbReference type="CDD" id="cd02953">
    <property type="entry name" value="DsbDgamma"/>
    <property type="match status" value="1"/>
</dbReference>
<keyword evidence="15 18" id="KW-0676">Redox-active center</keyword>
<dbReference type="Proteomes" id="UP001462640">
    <property type="component" value="Unassembled WGS sequence"/>
</dbReference>
<dbReference type="RefSeq" id="WP_347605714.1">
    <property type="nucleotide sequence ID" value="NZ_JBDPZC010000001.1"/>
</dbReference>
<dbReference type="Gene3D" id="3.40.30.10">
    <property type="entry name" value="Glutaredoxin"/>
    <property type="match status" value="1"/>
</dbReference>
<evidence type="ECO:0000259" key="19">
    <source>
        <dbReference type="PROSITE" id="PS51352"/>
    </source>
</evidence>
<feature type="disulfide bond" description="Redox-active" evidence="18">
    <location>
        <begin position="557"/>
        <end position="560"/>
    </location>
</feature>
<keyword evidence="21" id="KW-1185">Reference proteome</keyword>
<feature type="transmembrane region" description="Helical" evidence="18">
    <location>
        <begin position="471"/>
        <end position="490"/>
    </location>
</feature>
<dbReference type="InterPro" id="IPR036929">
    <property type="entry name" value="DsbDN_sf"/>
</dbReference>
<keyword evidence="14 18" id="KW-1015">Disulfide bond</keyword>
<dbReference type="InterPro" id="IPR036249">
    <property type="entry name" value="Thioredoxin-like_sf"/>
</dbReference>
<name>A0ABV0G9D2_9BURK</name>
<evidence type="ECO:0000256" key="15">
    <source>
        <dbReference type="ARBA" id="ARBA00023284"/>
    </source>
</evidence>
<dbReference type="SUPFAM" id="SSF74863">
    <property type="entry name" value="Thiol:disulfide interchange protein DsbD, N-terminal domain (DsbD-alpha)"/>
    <property type="match status" value="1"/>
</dbReference>
<dbReference type="Gene3D" id="2.60.40.1250">
    <property type="entry name" value="Thiol:disulfide interchange protein DsbD, N-terminal domain"/>
    <property type="match status" value="1"/>
</dbReference>
<evidence type="ECO:0000256" key="9">
    <source>
        <dbReference type="ARBA" id="ARBA00022982"/>
    </source>
</evidence>
<evidence type="ECO:0000256" key="18">
    <source>
        <dbReference type="HAMAP-Rule" id="MF_00399"/>
    </source>
</evidence>
<evidence type="ECO:0000256" key="4">
    <source>
        <dbReference type="ARBA" id="ARBA00022475"/>
    </source>
</evidence>
<dbReference type="Pfam" id="PF02683">
    <property type="entry name" value="DsbD_TM"/>
    <property type="match status" value="1"/>
</dbReference>
<feature type="disulfide bond" description="Redox-active" evidence="18">
    <location>
        <begin position="129"/>
        <end position="135"/>
    </location>
</feature>
<evidence type="ECO:0000256" key="8">
    <source>
        <dbReference type="ARBA" id="ARBA00022748"/>
    </source>
</evidence>
<evidence type="ECO:0000256" key="11">
    <source>
        <dbReference type="ARBA" id="ARBA00023002"/>
    </source>
</evidence>
<dbReference type="PANTHER" id="PTHR32234">
    <property type="entry name" value="THIOL:DISULFIDE INTERCHANGE PROTEIN DSBD"/>
    <property type="match status" value="1"/>
</dbReference>
<keyword evidence="3 18" id="KW-0813">Transport</keyword>
<dbReference type="Pfam" id="PF11412">
    <property type="entry name" value="DsbD_N"/>
    <property type="match status" value="1"/>
</dbReference>
<dbReference type="EC" id="1.8.1.8" evidence="18"/>
<dbReference type="InterPro" id="IPR035671">
    <property type="entry name" value="DsbD_gamma"/>
</dbReference>
<keyword evidence="12 18" id="KW-0520">NAD</keyword>
<gene>
    <name evidence="18 20" type="primary">dsbD</name>
    <name evidence="20" type="ORF">ABDJ40_02670</name>
</gene>
<feature type="transmembrane region" description="Helical" evidence="18">
    <location>
        <begin position="262"/>
        <end position="286"/>
    </location>
</feature>
<comment type="subcellular location">
    <subcellularLocation>
        <location evidence="1 18">Cell inner membrane</location>
        <topology evidence="1 18">Multi-pass membrane protein</topology>
    </subcellularLocation>
</comment>
<dbReference type="Pfam" id="PF13899">
    <property type="entry name" value="Thioredoxin_7"/>
    <property type="match status" value="1"/>
</dbReference>
<dbReference type="PROSITE" id="PS51352">
    <property type="entry name" value="THIOREDOXIN_2"/>
    <property type="match status" value="1"/>
</dbReference>
<keyword evidence="13 18" id="KW-0472">Membrane</keyword>
<evidence type="ECO:0000256" key="16">
    <source>
        <dbReference type="ARBA" id="ARBA00047388"/>
    </source>
</evidence>
<comment type="function">
    <text evidence="18">Required to facilitate the formation of correct disulfide bonds in some periplasmic proteins and for the assembly of the periplasmic c-type cytochromes. Acts by transferring electrons from cytoplasmic thioredoxin to the periplasm. This transfer involves a cascade of disulfide bond formation and reduction steps.</text>
</comment>
<evidence type="ECO:0000256" key="6">
    <source>
        <dbReference type="ARBA" id="ARBA00022692"/>
    </source>
</evidence>
<dbReference type="InterPro" id="IPR013766">
    <property type="entry name" value="Thioredoxin_domain"/>
</dbReference>
<keyword evidence="10 18" id="KW-1133">Transmembrane helix</keyword>
<feature type="transmembrane region" description="Helical" evidence="18">
    <location>
        <begin position="342"/>
        <end position="371"/>
    </location>
</feature>
<evidence type="ECO:0000256" key="13">
    <source>
        <dbReference type="ARBA" id="ARBA00023136"/>
    </source>
</evidence>
<keyword evidence="9 18" id="KW-0249">Electron transport</keyword>
<dbReference type="SUPFAM" id="SSF52833">
    <property type="entry name" value="Thioredoxin-like"/>
    <property type="match status" value="1"/>
</dbReference>
<keyword evidence="7 18" id="KW-0732">Signal</keyword>
<evidence type="ECO:0000256" key="7">
    <source>
        <dbReference type="ARBA" id="ARBA00022729"/>
    </source>
</evidence>